<dbReference type="Proteomes" id="UP000179059">
    <property type="component" value="Unassembled WGS sequence"/>
</dbReference>
<feature type="transmembrane region" description="Helical" evidence="6">
    <location>
        <begin position="126"/>
        <end position="144"/>
    </location>
</feature>
<dbReference type="Pfam" id="PF00892">
    <property type="entry name" value="EamA"/>
    <property type="match status" value="2"/>
</dbReference>
<feature type="transmembrane region" description="Helical" evidence="6">
    <location>
        <begin position="92"/>
        <end position="117"/>
    </location>
</feature>
<dbReference type="EMBL" id="MHKX01000009">
    <property type="protein sequence ID" value="OGY98413.1"/>
    <property type="molecule type" value="Genomic_DNA"/>
</dbReference>
<feature type="transmembrane region" description="Helical" evidence="6">
    <location>
        <begin position="277"/>
        <end position="294"/>
    </location>
</feature>
<evidence type="ECO:0000256" key="4">
    <source>
        <dbReference type="ARBA" id="ARBA00022989"/>
    </source>
</evidence>
<dbReference type="InterPro" id="IPR050638">
    <property type="entry name" value="AA-Vitamin_Transporters"/>
</dbReference>
<feature type="domain" description="EamA" evidence="7">
    <location>
        <begin position="157"/>
        <end position="290"/>
    </location>
</feature>
<evidence type="ECO:0000256" key="5">
    <source>
        <dbReference type="ARBA" id="ARBA00023136"/>
    </source>
</evidence>
<keyword evidence="4 6" id="KW-1133">Transmembrane helix</keyword>
<evidence type="ECO:0000313" key="8">
    <source>
        <dbReference type="EMBL" id="OGY98413.1"/>
    </source>
</evidence>
<feature type="transmembrane region" description="Helical" evidence="6">
    <location>
        <begin position="29"/>
        <end position="53"/>
    </location>
</feature>
<evidence type="ECO:0000256" key="6">
    <source>
        <dbReference type="SAM" id="Phobius"/>
    </source>
</evidence>
<evidence type="ECO:0000256" key="3">
    <source>
        <dbReference type="ARBA" id="ARBA00022692"/>
    </source>
</evidence>
<evidence type="ECO:0000259" key="7">
    <source>
        <dbReference type="Pfam" id="PF00892"/>
    </source>
</evidence>
<name>A0A1G2CAH8_9BACT</name>
<proteinExistence type="predicted"/>
<evidence type="ECO:0000256" key="2">
    <source>
        <dbReference type="ARBA" id="ARBA00022475"/>
    </source>
</evidence>
<keyword evidence="2" id="KW-1003">Cell membrane</keyword>
<evidence type="ECO:0000313" key="9">
    <source>
        <dbReference type="Proteomes" id="UP000179059"/>
    </source>
</evidence>
<gene>
    <name evidence="8" type="ORF">A2855_02695</name>
</gene>
<reference evidence="8 9" key="1">
    <citation type="journal article" date="2016" name="Nat. Commun.">
        <title>Thousands of microbial genomes shed light on interconnected biogeochemical processes in an aquifer system.</title>
        <authorList>
            <person name="Anantharaman K."/>
            <person name="Brown C.T."/>
            <person name="Hug L.A."/>
            <person name="Sharon I."/>
            <person name="Castelle C.J."/>
            <person name="Probst A.J."/>
            <person name="Thomas B.C."/>
            <person name="Singh A."/>
            <person name="Wilkins M.J."/>
            <person name="Karaoz U."/>
            <person name="Brodie E.L."/>
            <person name="Williams K.H."/>
            <person name="Hubbard S.S."/>
            <person name="Banfield J.F."/>
        </authorList>
    </citation>
    <scope>NUCLEOTIDE SEQUENCE [LARGE SCALE GENOMIC DNA]</scope>
</reference>
<dbReference type="AlphaFoldDB" id="A0A1G2CAH8"/>
<dbReference type="PANTHER" id="PTHR32322:SF18">
    <property type="entry name" value="S-ADENOSYLMETHIONINE_S-ADENOSYLHOMOCYSTEINE TRANSPORTER"/>
    <property type="match status" value="1"/>
</dbReference>
<dbReference type="InterPro" id="IPR000620">
    <property type="entry name" value="EamA_dom"/>
</dbReference>
<evidence type="ECO:0000256" key="1">
    <source>
        <dbReference type="ARBA" id="ARBA00004651"/>
    </source>
</evidence>
<feature type="transmembrane region" description="Helical" evidence="6">
    <location>
        <begin position="187"/>
        <end position="210"/>
    </location>
</feature>
<comment type="subcellular location">
    <subcellularLocation>
        <location evidence="1">Cell membrane</location>
        <topology evidence="1">Multi-pass membrane protein</topology>
    </subcellularLocation>
</comment>
<organism evidence="8 9">
    <name type="scientific">Candidatus Liptonbacteria bacterium RIFCSPHIGHO2_01_FULL_57_28</name>
    <dbReference type="NCBI Taxonomy" id="1798647"/>
    <lineage>
        <taxon>Bacteria</taxon>
        <taxon>Candidatus Liptoniibacteriota</taxon>
    </lineage>
</organism>
<protein>
    <recommendedName>
        <fullName evidence="7">EamA domain-containing protein</fullName>
    </recommendedName>
</protein>
<feature type="transmembrane region" description="Helical" evidence="6">
    <location>
        <begin position="253"/>
        <end position="271"/>
    </location>
</feature>
<feature type="transmembrane region" description="Helical" evidence="6">
    <location>
        <begin position="222"/>
        <end position="241"/>
    </location>
</feature>
<dbReference type="PANTHER" id="PTHR32322">
    <property type="entry name" value="INNER MEMBRANE TRANSPORTER"/>
    <property type="match status" value="1"/>
</dbReference>
<accession>A0A1G2CAH8</accession>
<feature type="domain" description="EamA" evidence="7">
    <location>
        <begin position="7"/>
        <end position="141"/>
    </location>
</feature>
<dbReference type="InterPro" id="IPR037185">
    <property type="entry name" value="EmrE-like"/>
</dbReference>
<feature type="transmembrane region" description="Helical" evidence="6">
    <location>
        <begin position="156"/>
        <end position="175"/>
    </location>
</feature>
<feature type="transmembrane region" description="Helical" evidence="6">
    <location>
        <begin position="65"/>
        <end position="86"/>
    </location>
</feature>
<keyword evidence="3 6" id="KW-0812">Transmembrane</keyword>
<sequence>MNKFLSGPGLIVLAAFLWGIDGILRRSLFSLPPITIVFYEHLIGLIVLLPFFLRTARGEKLTGREWGAMLLVGTLSSVLGTLWFTTALLKTGFIAFSVVFLLQKLQPVFTVATAAIVLKEKITKQYILWAGLAFVAAYFVTFPGGRVNLTTGRDGVIAALFAVGAAFAWGSTTAFSRYALLKHPPAYIAGLRFAIAVAFSILLIPLIPGAAPTLGAVTADQLWKLLAIVLTSGMVALWIYYRGLKHTEAKVATILELIFPMTAVFIDVFLYDTLLAPSQYAAALVLLYAAARVAKLNKA</sequence>
<dbReference type="SUPFAM" id="SSF103481">
    <property type="entry name" value="Multidrug resistance efflux transporter EmrE"/>
    <property type="match status" value="1"/>
</dbReference>
<dbReference type="GO" id="GO:0005886">
    <property type="term" value="C:plasma membrane"/>
    <property type="evidence" value="ECO:0007669"/>
    <property type="project" value="UniProtKB-SubCell"/>
</dbReference>
<keyword evidence="5 6" id="KW-0472">Membrane</keyword>
<comment type="caution">
    <text evidence="8">The sequence shown here is derived from an EMBL/GenBank/DDBJ whole genome shotgun (WGS) entry which is preliminary data.</text>
</comment>
<dbReference type="STRING" id="1798647.A2855_02695"/>